<dbReference type="Proteomes" id="UP001595629">
    <property type="component" value="Unassembled WGS sequence"/>
</dbReference>
<dbReference type="EMBL" id="JBHRXI010000041">
    <property type="protein sequence ID" value="MFC3616104.1"/>
    <property type="molecule type" value="Genomic_DNA"/>
</dbReference>
<name>A0ABV7TNJ0_9RHOB</name>
<evidence type="ECO:0000313" key="1">
    <source>
        <dbReference type="EMBL" id="MFC3616104.1"/>
    </source>
</evidence>
<protein>
    <submittedName>
        <fullName evidence="1">Cadherin-like domain-containing protein</fullName>
    </submittedName>
</protein>
<dbReference type="RefSeq" id="WP_386737407.1">
    <property type="nucleotide sequence ID" value="NZ_JBHRXI010000041.1"/>
</dbReference>
<dbReference type="Pfam" id="PF16184">
    <property type="entry name" value="Cadherin_3"/>
    <property type="match status" value="1"/>
</dbReference>
<comment type="caution">
    <text evidence="1">The sequence shown here is derived from an EMBL/GenBank/DDBJ whole genome shotgun (WGS) entry which is preliminary data.</text>
</comment>
<keyword evidence="2" id="KW-1185">Reference proteome</keyword>
<gene>
    <name evidence="1" type="ORF">ACFORG_20355</name>
</gene>
<feature type="non-terminal residue" evidence="1">
    <location>
        <position position="1"/>
    </location>
</feature>
<reference evidence="2" key="1">
    <citation type="journal article" date="2019" name="Int. J. Syst. Evol. Microbiol.">
        <title>The Global Catalogue of Microorganisms (GCM) 10K type strain sequencing project: providing services to taxonomists for standard genome sequencing and annotation.</title>
        <authorList>
            <consortium name="The Broad Institute Genomics Platform"/>
            <consortium name="The Broad Institute Genome Sequencing Center for Infectious Disease"/>
            <person name="Wu L."/>
            <person name="Ma J."/>
        </authorList>
    </citation>
    <scope>NUCLEOTIDE SEQUENCE [LARGE SCALE GENOMIC DNA]</scope>
    <source>
        <strain evidence="2">KCTC 42911</strain>
    </source>
</reference>
<sequence>FNGAVNVEVIASDGTESVSSTFELTIDPVNDAPVIGGDLQLSVTPFGSTTVTVADLTAVDPDVEDTATFMVQSSTNGEVRVGGVAATSFILQDVVNGDVSFVQDGDASLSAGFSVIVEDGEGAQSALASVAVTVAGPDFTLTKEVVETGKYGNNYNGAVSPTGVVQARFDALNGQNVLTFKGYDIDFDDEVSVRLNGQVVEVLESGVNNGLASYRIVFEDGATRPEDNVLEFVQNTNVNWRWGVTDIKLDHRIPLTIAETDTTEQGNNFNGTTALDGRVAYTFDGLDVDARVSLDGFDIDFGNEVRVVLNGTSIGFLGAGVDNGLSPHDFLITAAQQQDGENVLEFVQARNVNWAWGVTNLRVEADADMRLVPDQIETGSFGNKFDGKTDADGIVKAAFTGTGQDLTLSLQGYDVDFSNEVEVVLNGNSLGFLGRGVNNGLSYDEFQISAAQQQAGENVIEFKQATNVTWAWGVTDVMISENETADARLERGLRDNTDYGNQFNGTTDPDGAASFAFVGTGEDLFVFFEGFDIDFSNEVEVFLNGNSAGFLDAGVNNGLEAYQLELSVADLEIGDNVLEFRQVRDVTWAWGVTSVEVDDTPFV</sequence>
<organism evidence="1 2">
    <name type="scientific">Lutimaribacter marinistellae</name>
    <dbReference type="NCBI Taxonomy" id="1820329"/>
    <lineage>
        <taxon>Bacteria</taxon>
        <taxon>Pseudomonadati</taxon>
        <taxon>Pseudomonadota</taxon>
        <taxon>Alphaproteobacteria</taxon>
        <taxon>Rhodobacterales</taxon>
        <taxon>Roseobacteraceae</taxon>
        <taxon>Lutimaribacter</taxon>
    </lineage>
</organism>
<proteinExistence type="predicted"/>
<evidence type="ECO:0000313" key="2">
    <source>
        <dbReference type="Proteomes" id="UP001595629"/>
    </source>
</evidence>
<accession>A0ABV7TNJ0</accession>